<evidence type="ECO:0000313" key="2">
    <source>
        <dbReference type="EMBL" id="CAG6444912.1"/>
    </source>
</evidence>
<dbReference type="EMBL" id="HBUE01003804">
    <property type="protein sequence ID" value="CAG6444912.1"/>
    <property type="molecule type" value="Transcribed_RNA"/>
</dbReference>
<feature type="region of interest" description="Disordered" evidence="1">
    <location>
        <begin position="1"/>
        <end position="27"/>
    </location>
</feature>
<organism evidence="2">
    <name type="scientific">Culex pipiens</name>
    <name type="common">House mosquito</name>
    <dbReference type="NCBI Taxonomy" id="7175"/>
    <lineage>
        <taxon>Eukaryota</taxon>
        <taxon>Metazoa</taxon>
        <taxon>Ecdysozoa</taxon>
        <taxon>Arthropoda</taxon>
        <taxon>Hexapoda</taxon>
        <taxon>Insecta</taxon>
        <taxon>Pterygota</taxon>
        <taxon>Neoptera</taxon>
        <taxon>Endopterygota</taxon>
        <taxon>Diptera</taxon>
        <taxon>Nematocera</taxon>
        <taxon>Culicoidea</taxon>
        <taxon>Culicidae</taxon>
        <taxon>Culicinae</taxon>
        <taxon>Culicini</taxon>
        <taxon>Culex</taxon>
        <taxon>Culex</taxon>
    </lineage>
</organism>
<accession>A0A8D8ERA3</accession>
<dbReference type="AlphaFoldDB" id="A0A8D8ERA3"/>
<sequence>MVSTLDTQTRHTRTPTAHRSGKEPTCGKSLRSESVFFPLFVIISHHLFIYETFFSFLLCSLFLYLWPPPSITQTNHKICAPQRKTQHNLRQLLRGTKSGGGV</sequence>
<proteinExistence type="predicted"/>
<evidence type="ECO:0000256" key="1">
    <source>
        <dbReference type="SAM" id="MobiDB-lite"/>
    </source>
</evidence>
<reference evidence="2" key="1">
    <citation type="submission" date="2021-05" db="EMBL/GenBank/DDBJ databases">
        <authorList>
            <person name="Alioto T."/>
            <person name="Alioto T."/>
            <person name="Gomez Garrido J."/>
        </authorList>
    </citation>
    <scope>NUCLEOTIDE SEQUENCE</scope>
</reference>
<name>A0A8D8ERA3_CULPI</name>
<protein>
    <submittedName>
        <fullName evidence="2">(northern house mosquito) hypothetical protein</fullName>
    </submittedName>
</protein>